<dbReference type="PANTHER" id="PTHR24096:SF353">
    <property type="entry name" value="GH16244P-RELATED"/>
    <property type="match status" value="1"/>
</dbReference>
<dbReference type="Gene3D" id="3.30.300.30">
    <property type="match status" value="1"/>
</dbReference>
<dbReference type="Pfam" id="PF13193">
    <property type="entry name" value="AMP-binding_C"/>
    <property type="match status" value="1"/>
</dbReference>
<accession>A0A9P0TR94</accession>
<evidence type="ECO:0000256" key="1">
    <source>
        <dbReference type="ARBA" id="ARBA00004275"/>
    </source>
</evidence>
<dbReference type="FunFam" id="3.30.300.30:FF:000007">
    <property type="entry name" value="4-coumarate--CoA ligase 2"/>
    <property type="match status" value="1"/>
</dbReference>
<dbReference type="InterPro" id="IPR025110">
    <property type="entry name" value="AMP-bd_C"/>
</dbReference>
<evidence type="ECO:0000259" key="5">
    <source>
        <dbReference type="Pfam" id="PF13193"/>
    </source>
</evidence>
<dbReference type="GO" id="GO:0046949">
    <property type="term" value="P:fatty-acyl-CoA biosynthetic process"/>
    <property type="evidence" value="ECO:0007669"/>
    <property type="project" value="TreeGrafter"/>
</dbReference>
<dbReference type="Gene3D" id="3.40.50.12780">
    <property type="entry name" value="N-terminal domain of ligase-like"/>
    <property type="match status" value="1"/>
</dbReference>
<feature type="domain" description="AMP-binding enzyme C-terminal" evidence="5">
    <location>
        <begin position="427"/>
        <end position="502"/>
    </location>
</feature>
<evidence type="ECO:0000313" key="6">
    <source>
        <dbReference type="EMBL" id="CAH4033899.1"/>
    </source>
</evidence>
<sequence>MEEVKSDFHVGHILLKYMRLNSDIVAQIDGITGQKETYGSVLSRSIKLARCLRKSGFKPGDVLAICGVNHFDIRIPFFSALFNGLPLVCIDPYYKHDEIKTVLKLSLPKVVFCDEDFYKTYYTVIHELGLDIRIITFGKEEHSMKQFIEMYKDDELDDSFRVLEFDVNKIYIFLISTSGTTGNVKLAAFTHQLIVSKISDLMTNGPRKGTKALSISPINWVSTYFMTISAPMIGQTLVLSSVPDNLDVIINIINKYKPVVSLFSPSLATSILSRKDEVDMTCFFYVALVGSKVYPDLFVKFKSLLREGALLVDAYGQTETLGLVLRGLPGTPAGSCGRAYDRYMLKLINPDTGVEITKPNIPGELMVKGPTLSEYYNDPEETAKLFTEDGFFRTGDLLYRDENDYFYFVDRIKTLIKCRNYQISPVELEEVIRNHEDVSDVCVVGIEDREDGQRPVACVVRRNNNVTAQEIKQLVADKLSKHKALRGGVVFLNEFPMTSTGKIARKALLDIVKNVKRE</sequence>
<keyword evidence="3" id="KW-0576">Peroxisome</keyword>
<dbReference type="Pfam" id="PF00501">
    <property type="entry name" value="AMP-binding"/>
    <property type="match status" value="1"/>
</dbReference>
<protein>
    <recommendedName>
        <fullName evidence="8">Luciferin 4-monooxygenase</fullName>
    </recommendedName>
</protein>
<dbReference type="SUPFAM" id="SSF56801">
    <property type="entry name" value="Acetyl-CoA synthetase-like"/>
    <property type="match status" value="1"/>
</dbReference>
<dbReference type="InterPro" id="IPR000873">
    <property type="entry name" value="AMP-dep_synth/lig_dom"/>
</dbReference>
<dbReference type="InterPro" id="IPR045851">
    <property type="entry name" value="AMP-bd_C_sf"/>
</dbReference>
<gene>
    <name evidence="6" type="ORF">PIBRA_LOCUS10129</name>
</gene>
<dbReference type="InterPro" id="IPR042099">
    <property type="entry name" value="ANL_N_sf"/>
</dbReference>
<evidence type="ECO:0008006" key="8">
    <source>
        <dbReference type="Google" id="ProtNLM"/>
    </source>
</evidence>
<evidence type="ECO:0000256" key="3">
    <source>
        <dbReference type="ARBA" id="ARBA00023140"/>
    </source>
</evidence>
<keyword evidence="7" id="KW-1185">Reference proteome</keyword>
<evidence type="ECO:0000256" key="2">
    <source>
        <dbReference type="ARBA" id="ARBA00006432"/>
    </source>
</evidence>
<feature type="domain" description="AMP-dependent synthetase/ligase" evidence="4">
    <location>
        <begin position="23"/>
        <end position="376"/>
    </location>
</feature>
<comment type="subcellular location">
    <subcellularLocation>
        <location evidence="1">Peroxisome</location>
    </subcellularLocation>
</comment>
<organism evidence="6 7">
    <name type="scientific">Pieris brassicae</name>
    <name type="common">White butterfly</name>
    <name type="synonym">Large white butterfly</name>
    <dbReference type="NCBI Taxonomy" id="7116"/>
    <lineage>
        <taxon>Eukaryota</taxon>
        <taxon>Metazoa</taxon>
        <taxon>Ecdysozoa</taxon>
        <taxon>Arthropoda</taxon>
        <taxon>Hexapoda</taxon>
        <taxon>Insecta</taxon>
        <taxon>Pterygota</taxon>
        <taxon>Neoptera</taxon>
        <taxon>Endopterygota</taxon>
        <taxon>Lepidoptera</taxon>
        <taxon>Glossata</taxon>
        <taxon>Ditrysia</taxon>
        <taxon>Papilionoidea</taxon>
        <taxon>Pieridae</taxon>
        <taxon>Pierinae</taxon>
        <taxon>Pieris</taxon>
    </lineage>
</organism>
<comment type="similarity">
    <text evidence="2">Belongs to the ATP-dependent AMP-binding enzyme family.</text>
</comment>
<dbReference type="AlphaFoldDB" id="A0A9P0TR94"/>
<dbReference type="Proteomes" id="UP001152562">
    <property type="component" value="Unassembled WGS sequence"/>
</dbReference>
<evidence type="ECO:0000313" key="7">
    <source>
        <dbReference type="Proteomes" id="UP001152562"/>
    </source>
</evidence>
<evidence type="ECO:0000259" key="4">
    <source>
        <dbReference type="Pfam" id="PF00501"/>
    </source>
</evidence>
<dbReference type="EMBL" id="CALOZG010000035">
    <property type="protein sequence ID" value="CAH4033899.1"/>
    <property type="molecule type" value="Genomic_DNA"/>
</dbReference>
<reference evidence="6" key="1">
    <citation type="submission" date="2022-05" db="EMBL/GenBank/DDBJ databases">
        <authorList>
            <person name="Okamura Y."/>
        </authorList>
    </citation>
    <scope>NUCLEOTIDE SEQUENCE</scope>
</reference>
<comment type="caution">
    <text evidence="6">The sequence shown here is derived from an EMBL/GenBank/DDBJ whole genome shotgun (WGS) entry which is preliminary data.</text>
</comment>
<dbReference type="PANTHER" id="PTHR24096">
    <property type="entry name" value="LONG-CHAIN-FATTY-ACID--COA LIGASE"/>
    <property type="match status" value="1"/>
</dbReference>
<name>A0A9P0TR94_PIEBR</name>
<dbReference type="GO" id="GO:0005777">
    <property type="term" value="C:peroxisome"/>
    <property type="evidence" value="ECO:0007669"/>
    <property type="project" value="UniProtKB-SubCell"/>
</dbReference>
<dbReference type="GO" id="GO:0004467">
    <property type="term" value="F:long-chain fatty acid-CoA ligase activity"/>
    <property type="evidence" value="ECO:0007669"/>
    <property type="project" value="TreeGrafter"/>
</dbReference>
<proteinExistence type="inferred from homology"/>